<reference evidence="5" key="1">
    <citation type="submission" date="2019-06" db="EMBL/GenBank/DDBJ databases">
        <authorList>
            <person name="Murdoch R.W."/>
            <person name="Fathepure B."/>
        </authorList>
    </citation>
    <scope>NUCLEOTIDE SEQUENCE</scope>
</reference>
<dbReference type="InterPro" id="IPR003313">
    <property type="entry name" value="AraC-bd"/>
</dbReference>
<dbReference type="Gene3D" id="1.10.10.60">
    <property type="entry name" value="Homeodomain-like"/>
    <property type="match status" value="1"/>
</dbReference>
<keyword evidence="3" id="KW-0804">Transcription</keyword>
<dbReference type="InterPro" id="IPR018060">
    <property type="entry name" value="HTH_AraC"/>
</dbReference>
<name>A0A5B8RBI9_9ZZZZ</name>
<dbReference type="GO" id="GO:0043565">
    <property type="term" value="F:sequence-specific DNA binding"/>
    <property type="evidence" value="ECO:0007669"/>
    <property type="project" value="InterPro"/>
</dbReference>
<dbReference type="InterPro" id="IPR014710">
    <property type="entry name" value="RmlC-like_jellyroll"/>
</dbReference>
<evidence type="ECO:0000259" key="4">
    <source>
        <dbReference type="PROSITE" id="PS01124"/>
    </source>
</evidence>
<dbReference type="InterPro" id="IPR050204">
    <property type="entry name" value="AraC_XylS_family_regulators"/>
</dbReference>
<keyword evidence="1" id="KW-0805">Transcription regulation</keyword>
<evidence type="ECO:0000256" key="1">
    <source>
        <dbReference type="ARBA" id="ARBA00023015"/>
    </source>
</evidence>
<dbReference type="SMART" id="SM00342">
    <property type="entry name" value="HTH_ARAC"/>
    <property type="match status" value="1"/>
</dbReference>
<dbReference type="EMBL" id="MN079099">
    <property type="protein sequence ID" value="QEA05318.1"/>
    <property type="molecule type" value="Genomic_DNA"/>
</dbReference>
<dbReference type="PROSITE" id="PS01124">
    <property type="entry name" value="HTH_ARAC_FAMILY_2"/>
    <property type="match status" value="1"/>
</dbReference>
<proteinExistence type="predicted"/>
<dbReference type="Pfam" id="PF02311">
    <property type="entry name" value="AraC_binding"/>
    <property type="match status" value="1"/>
</dbReference>
<dbReference type="AlphaFoldDB" id="A0A5B8RBI9"/>
<gene>
    <name evidence="5" type="ORF">KBTEX_01638</name>
</gene>
<accession>A0A5B8RBI9</accession>
<dbReference type="InterPro" id="IPR037923">
    <property type="entry name" value="HTH-like"/>
</dbReference>
<keyword evidence="2" id="KW-0238">DNA-binding</keyword>
<evidence type="ECO:0000256" key="2">
    <source>
        <dbReference type="ARBA" id="ARBA00023125"/>
    </source>
</evidence>
<sequence length="282" mass="31789">MTQSTSDRDWFVHSQNARIERLEAYFGGHAYEPHRHDTYAIGMTLSGVQSFHYRGEHRHSVPGRTIVLHPDELHDGHAGSEGGFRYRMIYIPPAIIQDMLGGRALPYIPGGITRDRRLGACVARLLRHVDNPPEDFEEDDGLFDLAMALSAHAGQRPDRHGFDYPAAQRAREFLDAAQGRAVTLAELEAASGRDRWRLSRDFRTLFGTSPYRYLTMRRLERVKQRLRSGAALSDAAIEAGFADQSHMTRQFSEAYGISPGRWRRLIEGKAGHTPRQAVNAAP</sequence>
<dbReference type="Gene3D" id="2.60.120.10">
    <property type="entry name" value="Jelly Rolls"/>
    <property type="match status" value="1"/>
</dbReference>
<dbReference type="SUPFAM" id="SSF51215">
    <property type="entry name" value="Regulatory protein AraC"/>
    <property type="match status" value="1"/>
</dbReference>
<dbReference type="SUPFAM" id="SSF46689">
    <property type="entry name" value="Homeodomain-like"/>
    <property type="match status" value="2"/>
</dbReference>
<dbReference type="GO" id="GO:0003700">
    <property type="term" value="F:DNA-binding transcription factor activity"/>
    <property type="evidence" value="ECO:0007669"/>
    <property type="project" value="InterPro"/>
</dbReference>
<dbReference type="PANTHER" id="PTHR46796">
    <property type="entry name" value="HTH-TYPE TRANSCRIPTIONAL ACTIVATOR RHAS-RELATED"/>
    <property type="match status" value="1"/>
</dbReference>
<dbReference type="PANTHER" id="PTHR46796:SF2">
    <property type="entry name" value="TRANSCRIPTIONAL REGULATORY PROTEIN"/>
    <property type="match status" value="1"/>
</dbReference>
<organism evidence="5">
    <name type="scientific">uncultured organism</name>
    <dbReference type="NCBI Taxonomy" id="155900"/>
    <lineage>
        <taxon>unclassified sequences</taxon>
        <taxon>environmental samples</taxon>
    </lineage>
</organism>
<dbReference type="Pfam" id="PF12833">
    <property type="entry name" value="HTH_18"/>
    <property type="match status" value="1"/>
</dbReference>
<dbReference type="InterPro" id="IPR009057">
    <property type="entry name" value="Homeodomain-like_sf"/>
</dbReference>
<evidence type="ECO:0000256" key="3">
    <source>
        <dbReference type="ARBA" id="ARBA00023163"/>
    </source>
</evidence>
<feature type="domain" description="HTH araC/xylS-type" evidence="4">
    <location>
        <begin position="168"/>
        <end position="265"/>
    </location>
</feature>
<protein>
    <recommendedName>
        <fullName evidence="4">HTH araC/xylS-type domain-containing protein</fullName>
    </recommendedName>
</protein>
<evidence type="ECO:0000313" key="5">
    <source>
        <dbReference type="EMBL" id="QEA05318.1"/>
    </source>
</evidence>